<name>A0A1H8YQS4_9PSEU</name>
<dbReference type="AlphaFoldDB" id="A0A1H8YQS4"/>
<proteinExistence type="predicted"/>
<dbReference type="Proteomes" id="UP000198582">
    <property type="component" value="Unassembled WGS sequence"/>
</dbReference>
<dbReference type="EMBL" id="FOEF01000047">
    <property type="protein sequence ID" value="SEP54443.1"/>
    <property type="molecule type" value="Genomic_DNA"/>
</dbReference>
<gene>
    <name evidence="1" type="ORF">SAMN04489732_14719</name>
</gene>
<protein>
    <submittedName>
        <fullName evidence="1">Uncharacterized protein</fullName>
    </submittedName>
</protein>
<organism evidence="1 2">
    <name type="scientific">Amycolatopsis saalfeldensis</name>
    <dbReference type="NCBI Taxonomy" id="394193"/>
    <lineage>
        <taxon>Bacteria</taxon>
        <taxon>Bacillati</taxon>
        <taxon>Actinomycetota</taxon>
        <taxon>Actinomycetes</taxon>
        <taxon>Pseudonocardiales</taxon>
        <taxon>Pseudonocardiaceae</taxon>
        <taxon>Amycolatopsis</taxon>
    </lineage>
</organism>
<evidence type="ECO:0000313" key="2">
    <source>
        <dbReference type="Proteomes" id="UP000198582"/>
    </source>
</evidence>
<sequence>MGRHRIKNSLLDVALGLYARFMVALDDAITGTFTRRSGTFRCKHCSAECTVTNVSSRELRAARKLATDHSRHRPVRDEVALFAS</sequence>
<keyword evidence="2" id="KW-1185">Reference proteome</keyword>
<dbReference type="RefSeq" id="WP_091629739.1">
    <property type="nucleotide sequence ID" value="NZ_FOEF01000047.1"/>
</dbReference>
<accession>A0A1H8YQS4</accession>
<reference evidence="1 2" key="1">
    <citation type="submission" date="2016-10" db="EMBL/GenBank/DDBJ databases">
        <authorList>
            <person name="de Groot N.N."/>
        </authorList>
    </citation>
    <scope>NUCLEOTIDE SEQUENCE [LARGE SCALE GENOMIC DNA]</scope>
    <source>
        <strain evidence="1 2">DSM 44993</strain>
    </source>
</reference>
<evidence type="ECO:0000313" key="1">
    <source>
        <dbReference type="EMBL" id="SEP54443.1"/>
    </source>
</evidence>